<dbReference type="AlphaFoldDB" id="A0AAV4R2E4"/>
<name>A0AAV4R2E4_CAEEX</name>
<evidence type="ECO:0000256" key="1">
    <source>
        <dbReference type="SAM" id="MobiDB-lite"/>
    </source>
</evidence>
<gene>
    <name evidence="2" type="ORF">CEXT_293531</name>
</gene>
<accession>A0AAV4R2E4</accession>
<comment type="caution">
    <text evidence="2">The sequence shown here is derived from an EMBL/GenBank/DDBJ whole genome shotgun (WGS) entry which is preliminary data.</text>
</comment>
<evidence type="ECO:0000313" key="3">
    <source>
        <dbReference type="Proteomes" id="UP001054945"/>
    </source>
</evidence>
<feature type="region of interest" description="Disordered" evidence="1">
    <location>
        <begin position="289"/>
        <end position="313"/>
    </location>
</feature>
<reference evidence="2 3" key="1">
    <citation type="submission" date="2021-06" db="EMBL/GenBank/DDBJ databases">
        <title>Caerostris extrusa draft genome.</title>
        <authorList>
            <person name="Kono N."/>
            <person name="Arakawa K."/>
        </authorList>
    </citation>
    <scope>NUCLEOTIDE SEQUENCE [LARGE SCALE GENOMIC DNA]</scope>
</reference>
<protein>
    <submittedName>
        <fullName evidence="2">Uncharacterized protein</fullName>
    </submittedName>
</protein>
<sequence length="469" mass="53137">MSILRIHHSYHPSQNSTPTIKDYNLLPNTPRECLMTDTPEVLALPAKKNLFKTPDCHRLLTNNPLSCSSRRQAFSHQQSEGFEVSRETAHNQFISNEPIPRIKEEKKTLDSYSVNENSTAISSSQKICNISAKRFNDGAIKFDFNLNKNVEIKVNPNTYDVSCLLLPSEQNVPITHGKESTHTQTDELPNKDENIVHQKQMPISKFSFVPVQPSNASTPSSFVSNNINTRSYCYTEKESPLDMESSFGYHISLWMYLLEIPKAFSSFSEVIEDAGSFAEWEENLNCEQSRANEANSTPVKKGHSEVNDESANTVPMPSYCKTLPNYTVAVNEKSVINEDDIKAKNKKSDEIFPETLVDEESNYNSLKLGLFKGDKNKEDICLRPNRIHSPGKDHKELIRFVSEEPCKTNYQSEIALDIQSSYKKSPRQLNKNTDLNHSLEKVSDSTCSELDESELSTGMNFTSVEKKKK</sequence>
<dbReference type="Proteomes" id="UP001054945">
    <property type="component" value="Unassembled WGS sequence"/>
</dbReference>
<keyword evidence="3" id="KW-1185">Reference proteome</keyword>
<organism evidence="2 3">
    <name type="scientific">Caerostris extrusa</name>
    <name type="common">Bark spider</name>
    <name type="synonym">Caerostris bankana</name>
    <dbReference type="NCBI Taxonomy" id="172846"/>
    <lineage>
        <taxon>Eukaryota</taxon>
        <taxon>Metazoa</taxon>
        <taxon>Ecdysozoa</taxon>
        <taxon>Arthropoda</taxon>
        <taxon>Chelicerata</taxon>
        <taxon>Arachnida</taxon>
        <taxon>Araneae</taxon>
        <taxon>Araneomorphae</taxon>
        <taxon>Entelegynae</taxon>
        <taxon>Araneoidea</taxon>
        <taxon>Araneidae</taxon>
        <taxon>Caerostris</taxon>
    </lineage>
</organism>
<dbReference type="EMBL" id="BPLR01007215">
    <property type="protein sequence ID" value="GIY15226.1"/>
    <property type="molecule type" value="Genomic_DNA"/>
</dbReference>
<proteinExistence type="predicted"/>
<feature type="compositionally biased region" description="Polar residues" evidence="1">
    <location>
        <begin position="289"/>
        <end position="298"/>
    </location>
</feature>
<evidence type="ECO:0000313" key="2">
    <source>
        <dbReference type="EMBL" id="GIY15226.1"/>
    </source>
</evidence>